<feature type="compositionally biased region" description="Basic and acidic residues" evidence="1">
    <location>
        <begin position="98"/>
        <end position="112"/>
    </location>
</feature>
<proteinExistence type="predicted"/>
<organism evidence="2 3">
    <name type="scientific">Datura stramonium</name>
    <name type="common">Jimsonweed</name>
    <name type="synonym">Common thornapple</name>
    <dbReference type="NCBI Taxonomy" id="4076"/>
    <lineage>
        <taxon>Eukaryota</taxon>
        <taxon>Viridiplantae</taxon>
        <taxon>Streptophyta</taxon>
        <taxon>Embryophyta</taxon>
        <taxon>Tracheophyta</taxon>
        <taxon>Spermatophyta</taxon>
        <taxon>Magnoliopsida</taxon>
        <taxon>eudicotyledons</taxon>
        <taxon>Gunneridae</taxon>
        <taxon>Pentapetalae</taxon>
        <taxon>asterids</taxon>
        <taxon>lamiids</taxon>
        <taxon>Solanales</taxon>
        <taxon>Solanaceae</taxon>
        <taxon>Solanoideae</taxon>
        <taxon>Datureae</taxon>
        <taxon>Datura</taxon>
    </lineage>
</organism>
<feature type="region of interest" description="Disordered" evidence="1">
    <location>
        <begin position="85"/>
        <end position="112"/>
    </location>
</feature>
<reference evidence="2 3" key="1">
    <citation type="journal article" date="2021" name="BMC Genomics">
        <title>Datura genome reveals duplications of psychoactive alkaloid biosynthetic genes and high mutation rate following tissue culture.</title>
        <authorList>
            <person name="Rajewski A."/>
            <person name="Carter-House D."/>
            <person name="Stajich J."/>
            <person name="Litt A."/>
        </authorList>
    </citation>
    <scope>NUCLEOTIDE SEQUENCE [LARGE SCALE GENOMIC DNA]</scope>
    <source>
        <strain evidence="2">AR-01</strain>
    </source>
</reference>
<protein>
    <submittedName>
        <fullName evidence="2">Uncharacterized protein</fullName>
    </submittedName>
</protein>
<accession>A0ABS8TNE5</accession>
<keyword evidence="3" id="KW-1185">Reference proteome</keyword>
<evidence type="ECO:0000256" key="1">
    <source>
        <dbReference type="SAM" id="MobiDB-lite"/>
    </source>
</evidence>
<evidence type="ECO:0000313" key="2">
    <source>
        <dbReference type="EMBL" id="MCD7472059.1"/>
    </source>
</evidence>
<dbReference type="EMBL" id="JACEIK010001768">
    <property type="protein sequence ID" value="MCD7472059.1"/>
    <property type="molecule type" value="Genomic_DNA"/>
</dbReference>
<feature type="non-terminal residue" evidence="2">
    <location>
        <position position="1"/>
    </location>
</feature>
<sequence>GPSTSDSRDSKIEVILNQVLMKLESTESGVNKMRGEVSSMVDCTRGRRDASYGLCVEGRDAPLEQCMEVHDATPLFRLGSHNREKVVIENSGSPVSGKEGRKDEGSQTKEKE</sequence>
<comment type="caution">
    <text evidence="2">The sequence shown here is derived from an EMBL/GenBank/DDBJ whole genome shotgun (WGS) entry which is preliminary data.</text>
</comment>
<gene>
    <name evidence="2" type="ORF">HAX54_012947</name>
</gene>
<feature type="non-terminal residue" evidence="2">
    <location>
        <position position="112"/>
    </location>
</feature>
<evidence type="ECO:0000313" key="3">
    <source>
        <dbReference type="Proteomes" id="UP000823775"/>
    </source>
</evidence>
<name>A0ABS8TNE5_DATST</name>
<dbReference type="Proteomes" id="UP000823775">
    <property type="component" value="Unassembled WGS sequence"/>
</dbReference>